<feature type="compositionally biased region" description="Basic residues" evidence="1">
    <location>
        <begin position="72"/>
        <end position="82"/>
    </location>
</feature>
<protein>
    <submittedName>
        <fullName evidence="2">Uncharacterized protein</fullName>
    </submittedName>
</protein>
<dbReference type="OrthoDB" id="62952at2759"/>
<comment type="caution">
    <text evidence="2">The sequence shown here is derived from an EMBL/GenBank/DDBJ whole genome shotgun (WGS) entry which is preliminary data.</text>
</comment>
<keyword evidence="3" id="KW-1185">Reference proteome</keyword>
<name>A0A9N9L4T6_9HELO</name>
<evidence type="ECO:0000256" key="1">
    <source>
        <dbReference type="SAM" id="MobiDB-lite"/>
    </source>
</evidence>
<reference evidence="2" key="1">
    <citation type="submission" date="2021-07" db="EMBL/GenBank/DDBJ databases">
        <authorList>
            <person name="Durling M."/>
        </authorList>
    </citation>
    <scope>NUCLEOTIDE SEQUENCE</scope>
</reference>
<evidence type="ECO:0000313" key="2">
    <source>
        <dbReference type="EMBL" id="CAG8960340.1"/>
    </source>
</evidence>
<dbReference type="AlphaFoldDB" id="A0A9N9L4T6"/>
<proteinExistence type="predicted"/>
<evidence type="ECO:0000313" key="3">
    <source>
        <dbReference type="Proteomes" id="UP000696280"/>
    </source>
</evidence>
<dbReference type="EMBL" id="CAJVRL010000098">
    <property type="protein sequence ID" value="CAG8960340.1"/>
    <property type="molecule type" value="Genomic_DNA"/>
</dbReference>
<gene>
    <name evidence="2" type="ORF">HYFRA_00012414</name>
</gene>
<feature type="region of interest" description="Disordered" evidence="1">
    <location>
        <begin position="1"/>
        <end position="83"/>
    </location>
</feature>
<dbReference type="Proteomes" id="UP000696280">
    <property type="component" value="Unassembled WGS sequence"/>
</dbReference>
<sequence length="139" mass="15806">MSKEKQPTKKPNAPKKPQKANILPTTQKTKSDSRHVNITSHIISHKSKHRDPTHDLRLPSSNQLFRGDLHPFKKGPHHRALPGRRSLPVSQFAEDFMNLRLVNRMIYLEGSRLFYTGNTFCVGNGDWGSNISPPSTFKP</sequence>
<organism evidence="2 3">
    <name type="scientific">Hymenoscyphus fraxineus</name>
    <dbReference type="NCBI Taxonomy" id="746836"/>
    <lineage>
        <taxon>Eukaryota</taxon>
        <taxon>Fungi</taxon>
        <taxon>Dikarya</taxon>
        <taxon>Ascomycota</taxon>
        <taxon>Pezizomycotina</taxon>
        <taxon>Leotiomycetes</taxon>
        <taxon>Helotiales</taxon>
        <taxon>Helotiaceae</taxon>
        <taxon>Hymenoscyphus</taxon>
    </lineage>
</organism>
<accession>A0A9N9L4T6</accession>